<protein>
    <submittedName>
        <fullName evidence="5">Site-specific recombinase XerD</fullName>
    </submittedName>
</protein>
<evidence type="ECO:0000313" key="5">
    <source>
        <dbReference type="EMBL" id="RZT60530.1"/>
    </source>
</evidence>
<comment type="caution">
    <text evidence="5">The sequence shown here is derived from an EMBL/GenBank/DDBJ whole genome shotgun (WGS) entry which is preliminary data.</text>
</comment>
<keyword evidence="2" id="KW-0238">DNA-binding</keyword>
<dbReference type="InterPro" id="IPR050090">
    <property type="entry name" value="Tyrosine_recombinase_XerCD"/>
</dbReference>
<evidence type="ECO:0000256" key="2">
    <source>
        <dbReference type="ARBA" id="ARBA00023125"/>
    </source>
</evidence>
<dbReference type="PANTHER" id="PTHR30349:SF64">
    <property type="entry name" value="PROPHAGE INTEGRASE INTD-RELATED"/>
    <property type="match status" value="1"/>
</dbReference>
<evidence type="ECO:0000256" key="1">
    <source>
        <dbReference type="ARBA" id="ARBA00008857"/>
    </source>
</evidence>
<feature type="domain" description="Tyr recombinase" evidence="4">
    <location>
        <begin position="205"/>
        <end position="401"/>
    </location>
</feature>
<dbReference type="AlphaFoldDB" id="A0A4Q7TKT3"/>
<accession>A0A4Q7TKT3</accession>
<dbReference type="GO" id="GO:0003677">
    <property type="term" value="F:DNA binding"/>
    <property type="evidence" value="ECO:0007669"/>
    <property type="project" value="UniProtKB-KW"/>
</dbReference>
<dbReference type="InterPro" id="IPR002104">
    <property type="entry name" value="Integrase_catalytic"/>
</dbReference>
<dbReference type="Pfam" id="PF26003">
    <property type="entry name" value="Integrase_N_phage"/>
    <property type="match status" value="1"/>
</dbReference>
<evidence type="ECO:0000313" key="6">
    <source>
        <dbReference type="Proteomes" id="UP000291832"/>
    </source>
</evidence>
<evidence type="ECO:0000256" key="3">
    <source>
        <dbReference type="ARBA" id="ARBA00023172"/>
    </source>
</evidence>
<dbReference type="GO" id="GO:0015074">
    <property type="term" value="P:DNA integration"/>
    <property type="evidence" value="ECO:0007669"/>
    <property type="project" value="InterPro"/>
</dbReference>
<dbReference type="PANTHER" id="PTHR30349">
    <property type="entry name" value="PHAGE INTEGRASE-RELATED"/>
    <property type="match status" value="1"/>
</dbReference>
<dbReference type="InterPro" id="IPR010998">
    <property type="entry name" value="Integrase_recombinase_N"/>
</dbReference>
<dbReference type="InterPro" id="IPR058717">
    <property type="entry name" value="Phage_L5_Integrase_N"/>
</dbReference>
<dbReference type="Pfam" id="PF00589">
    <property type="entry name" value="Phage_integrase"/>
    <property type="match status" value="1"/>
</dbReference>
<name>A0A4Q7TKT3_9MICO</name>
<evidence type="ECO:0000259" key="4">
    <source>
        <dbReference type="PROSITE" id="PS51898"/>
    </source>
</evidence>
<dbReference type="RefSeq" id="WP_198677596.1">
    <property type="nucleotide sequence ID" value="NZ_QYAG01000003.1"/>
</dbReference>
<gene>
    <name evidence="5" type="ORF">EV139_2975</name>
</gene>
<keyword evidence="3" id="KW-0233">DNA recombination</keyword>
<dbReference type="PROSITE" id="PS51898">
    <property type="entry name" value="TYR_RECOMBINASE"/>
    <property type="match status" value="1"/>
</dbReference>
<keyword evidence="6" id="KW-1185">Reference proteome</keyword>
<proteinExistence type="inferred from homology"/>
<dbReference type="Proteomes" id="UP000291832">
    <property type="component" value="Unassembled WGS sequence"/>
</dbReference>
<organism evidence="5 6">
    <name type="scientific">Leucobacter luti</name>
    <dbReference type="NCBI Taxonomy" id="340320"/>
    <lineage>
        <taxon>Bacteria</taxon>
        <taxon>Bacillati</taxon>
        <taxon>Actinomycetota</taxon>
        <taxon>Actinomycetes</taxon>
        <taxon>Micrococcales</taxon>
        <taxon>Microbacteriaceae</taxon>
        <taxon>Leucobacter</taxon>
    </lineage>
</organism>
<comment type="similarity">
    <text evidence="1">Belongs to the 'phage' integrase family.</text>
</comment>
<dbReference type="EMBL" id="SHKI01000008">
    <property type="protein sequence ID" value="RZT60530.1"/>
    <property type="molecule type" value="Genomic_DNA"/>
</dbReference>
<dbReference type="SUPFAM" id="SSF56349">
    <property type="entry name" value="DNA breaking-rejoining enzymes"/>
    <property type="match status" value="1"/>
</dbReference>
<dbReference type="GO" id="GO:0006310">
    <property type="term" value="P:DNA recombination"/>
    <property type="evidence" value="ECO:0007669"/>
    <property type="project" value="UniProtKB-KW"/>
</dbReference>
<dbReference type="InterPro" id="IPR011010">
    <property type="entry name" value="DNA_brk_join_enz"/>
</dbReference>
<dbReference type="Gene3D" id="1.10.443.10">
    <property type="entry name" value="Intergrase catalytic core"/>
    <property type="match status" value="1"/>
</dbReference>
<reference evidence="5 6" key="1">
    <citation type="journal article" date="2015" name="Stand. Genomic Sci.">
        <title>Genomic Encyclopedia of Bacterial and Archaeal Type Strains, Phase III: the genomes of soil and plant-associated and newly described type strains.</title>
        <authorList>
            <person name="Whitman W.B."/>
            <person name="Woyke T."/>
            <person name="Klenk H.P."/>
            <person name="Zhou Y."/>
            <person name="Lilburn T.G."/>
            <person name="Beck B.J."/>
            <person name="De Vos P."/>
            <person name="Vandamme P."/>
            <person name="Eisen J.A."/>
            <person name="Garrity G."/>
            <person name="Hugenholtz P."/>
            <person name="Kyrpides N.C."/>
        </authorList>
    </citation>
    <scope>NUCLEOTIDE SEQUENCE [LARGE SCALE GENOMIC DNA]</scope>
    <source>
        <strain evidence="5 6">RF6</strain>
    </source>
</reference>
<dbReference type="InterPro" id="IPR013762">
    <property type="entry name" value="Integrase-like_cat_sf"/>
</dbReference>
<dbReference type="Gene3D" id="1.10.150.130">
    <property type="match status" value="1"/>
</dbReference>
<sequence>MAEKKRKLREKFGRVRKRSNGRYTAGYVGPDGELHWAPATFAAITEARHWLAERQGEIAKETWQPPAVREAQAERAAAEAARRDTTLGDYAAKWIETRTNSRGEPLRPRTVENYEGYLRPAGVATEKDKAGTGGPLAEMVVRKLGEITPEMVRDWRAAQIETGRVSQTSRAYDLMKSVLKTAVDDGIIEKNPCQIRGGSTAATGKKVEPPTDAELAVILSSIDKRYKALVVIAASGGLRFGEATELRAKDLSIESDKAGEVDCVRISVSRQVIKLVGRERDAFAVKTLASVRTVAVFGEAARIIAEQARGRIGNALLTTNHDGTSWLPQSAFWRHWHKAVVAAERPDLPFHGLRHFAGTRYAQTGATLKETMDRLGHSSVKAAMRYQASGNRDDELARRMAQQRAS</sequence>